<keyword evidence="7" id="KW-1185">Reference proteome</keyword>
<dbReference type="GO" id="GO:0005634">
    <property type="term" value="C:nucleus"/>
    <property type="evidence" value="ECO:0007669"/>
    <property type="project" value="TreeGrafter"/>
</dbReference>
<evidence type="ECO:0000313" key="6">
    <source>
        <dbReference type="EMBL" id="KAJ6221159.1"/>
    </source>
</evidence>
<evidence type="ECO:0000256" key="4">
    <source>
        <dbReference type="ARBA" id="ARBA00023254"/>
    </source>
</evidence>
<dbReference type="InterPro" id="IPR058249">
    <property type="entry name" value="Pch2_C"/>
</dbReference>
<evidence type="ECO:0000313" key="7">
    <source>
        <dbReference type="Proteomes" id="UP001142055"/>
    </source>
</evidence>
<dbReference type="GO" id="GO:0051598">
    <property type="term" value="P:meiotic recombination checkpoint signaling"/>
    <property type="evidence" value="ECO:0007669"/>
    <property type="project" value="TreeGrafter"/>
</dbReference>
<dbReference type="PANTHER" id="PTHR45991:SF1">
    <property type="entry name" value="PACHYTENE CHECKPOINT PROTEIN 2 HOMOLOG"/>
    <property type="match status" value="1"/>
</dbReference>
<dbReference type="FunFam" id="3.40.50.300:FF:001494">
    <property type="entry name" value="Pachytene checkpoint component Pch2"/>
    <property type="match status" value="1"/>
</dbReference>
<dbReference type="InterPro" id="IPR003959">
    <property type="entry name" value="ATPase_AAA_core"/>
</dbReference>
<evidence type="ECO:0000259" key="5">
    <source>
        <dbReference type="SMART" id="SM00382"/>
    </source>
</evidence>
<dbReference type="OMA" id="YMTQRPE"/>
<dbReference type="PANTHER" id="PTHR45991">
    <property type="entry name" value="PACHYTENE CHECKPOINT PROTEIN 2"/>
    <property type="match status" value="1"/>
</dbReference>
<dbReference type="Gene3D" id="3.40.50.300">
    <property type="entry name" value="P-loop containing nucleotide triphosphate hydrolases"/>
    <property type="match status" value="1"/>
</dbReference>
<dbReference type="InterPro" id="IPR027417">
    <property type="entry name" value="P-loop_NTPase"/>
</dbReference>
<name>A0A9Q0M937_BLOTA</name>
<dbReference type="SUPFAM" id="SSF52540">
    <property type="entry name" value="P-loop containing nucleoside triphosphate hydrolases"/>
    <property type="match status" value="1"/>
</dbReference>
<accession>A0A9Q0M937</accession>
<dbReference type="GO" id="GO:0005524">
    <property type="term" value="F:ATP binding"/>
    <property type="evidence" value="ECO:0007669"/>
    <property type="project" value="UniProtKB-KW"/>
</dbReference>
<organism evidence="6 7">
    <name type="scientific">Blomia tropicalis</name>
    <name type="common">Mite</name>
    <dbReference type="NCBI Taxonomy" id="40697"/>
    <lineage>
        <taxon>Eukaryota</taxon>
        <taxon>Metazoa</taxon>
        <taxon>Ecdysozoa</taxon>
        <taxon>Arthropoda</taxon>
        <taxon>Chelicerata</taxon>
        <taxon>Arachnida</taxon>
        <taxon>Acari</taxon>
        <taxon>Acariformes</taxon>
        <taxon>Sarcoptiformes</taxon>
        <taxon>Astigmata</taxon>
        <taxon>Glycyphagoidea</taxon>
        <taxon>Echimyopodidae</taxon>
        <taxon>Blomia</taxon>
    </lineage>
</organism>
<comment type="similarity">
    <text evidence="1">Belongs to the AAA ATPase family. PCH2 subfamily.</text>
</comment>
<feature type="domain" description="AAA+ ATPase" evidence="5">
    <location>
        <begin position="168"/>
        <end position="319"/>
    </location>
</feature>
<protein>
    <recommendedName>
        <fullName evidence="5">AAA+ ATPase domain-containing protein</fullName>
    </recommendedName>
</protein>
<dbReference type="SMART" id="SM00382">
    <property type="entry name" value="AAA"/>
    <property type="match status" value="1"/>
</dbReference>
<dbReference type="EMBL" id="JAPWDV010000002">
    <property type="protein sequence ID" value="KAJ6221159.1"/>
    <property type="molecule type" value="Genomic_DNA"/>
</dbReference>
<gene>
    <name evidence="6" type="ORF">RDWZM_006971</name>
</gene>
<keyword evidence="3" id="KW-0067">ATP-binding</keyword>
<dbReference type="Pfam" id="PF23242">
    <property type="entry name" value="AAA_lid_TRIP13_C"/>
    <property type="match status" value="1"/>
</dbReference>
<dbReference type="Pfam" id="PF00004">
    <property type="entry name" value="AAA"/>
    <property type="match status" value="1"/>
</dbReference>
<proteinExistence type="inferred from homology"/>
<keyword evidence="2" id="KW-0547">Nucleotide-binding</keyword>
<dbReference type="AlphaFoldDB" id="A0A9Q0M937"/>
<evidence type="ECO:0000256" key="3">
    <source>
        <dbReference type="ARBA" id="ARBA00022840"/>
    </source>
</evidence>
<evidence type="ECO:0000256" key="2">
    <source>
        <dbReference type="ARBA" id="ARBA00022741"/>
    </source>
</evidence>
<dbReference type="GO" id="GO:0016887">
    <property type="term" value="F:ATP hydrolysis activity"/>
    <property type="evidence" value="ECO:0007669"/>
    <property type="project" value="InterPro"/>
</dbReference>
<reference evidence="6" key="1">
    <citation type="submission" date="2022-12" db="EMBL/GenBank/DDBJ databases">
        <title>Genome assemblies of Blomia tropicalis.</title>
        <authorList>
            <person name="Cui Y."/>
        </authorList>
    </citation>
    <scope>NUCLEOTIDE SEQUENCE</scope>
    <source>
        <tissue evidence="6">Adult mites</tissue>
    </source>
</reference>
<comment type="caution">
    <text evidence="6">The sequence shown here is derived from an EMBL/GenBank/DDBJ whole genome shotgun (WGS) entry which is preliminary data.</text>
</comment>
<dbReference type="InterPro" id="IPR003593">
    <property type="entry name" value="AAA+_ATPase"/>
</dbReference>
<evidence type="ECO:0000256" key="1">
    <source>
        <dbReference type="ARBA" id="ARBA00007271"/>
    </source>
</evidence>
<dbReference type="GO" id="GO:0007131">
    <property type="term" value="P:reciprocal meiotic recombination"/>
    <property type="evidence" value="ECO:0007669"/>
    <property type="project" value="TreeGrafter"/>
</dbReference>
<keyword evidence="4" id="KW-0469">Meiosis</keyword>
<dbReference type="GO" id="GO:0005694">
    <property type="term" value="C:chromosome"/>
    <property type="evidence" value="ECO:0007669"/>
    <property type="project" value="TreeGrafter"/>
</dbReference>
<sequence>MDSTYRFATLQVLVKSSVSIEKSNLAQEITNWFNDLPSKLQHTFFLKTYNNNGRFPIDLNDIPKELSLEIVSIYLYIDCMKYNEELIERLNSKLVVQSFLYKLYNDSLNNTLDEELPAAFHTLLPSKEFEGLWESLIFESDIRAKLLNYVKTSLLFAERKVNPTIVTWNKVILLHGPPGTGKTTLLKALAHQCAIRHNSHYSQAQLIEINSHSLFSKWFSESGKLVMKLFDGIREFAEDSKNLLFVLIDEVESLAYDRQLCPNSDPTDAIRVVNALLTQIDSIRRYPNVIILASSNVTELMDNAFVDRVDIKEFIGLPSPDAAFRIYQNCIEELVSCEIIDSEPNESLFATKKLRLKLMDISKKSNGFSGRTLRKLPFLTMLYTNTKIPKLTISNYLDFLEKAVDRQCLSNEKFNQLKNN</sequence>
<dbReference type="Proteomes" id="UP001142055">
    <property type="component" value="Chromosome 2"/>
</dbReference>
<dbReference type="InterPro" id="IPR044539">
    <property type="entry name" value="Pch2-like"/>
</dbReference>